<dbReference type="PANTHER" id="PTHR47331:SF1">
    <property type="entry name" value="GAG-LIKE PROTEIN"/>
    <property type="match status" value="1"/>
</dbReference>
<dbReference type="Gene3D" id="3.30.420.10">
    <property type="entry name" value="Ribonuclease H-like superfamily/Ribonuclease H"/>
    <property type="match status" value="1"/>
</dbReference>
<dbReference type="GO" id="GO:0015074">
    <property type="term" value="P:DNA integration"/>
    <property type="evidence" value="ECO:0007669"/>
    <property type="project" value="InterPro"/>
</dbReference>
<dbReference type="PaxDb" id="67767-A0A0J7KD75"/>
<dbReference type="OrthoDB" id="7550652at2759"/>
<dbReference type="GO" id="GO:0071897">
    <property type="term" value="P:DNA biosynthetic process"/>
    <property type="evidence" value="ECO:0007669"/>
    <property type="project" value="UniProtKB-ARBA"/>
</dbReference>
<dbReference type="InterPro" id="IPR040676">
    <property type="entry name" value="DUF5641"/>
</dbReference>
<dbReference type="Pfam" id="PF05380">
    <property type="entry name" value="Peptidase_A17"/>
    <property type="match status" value="1"/>
</dbReference>
<proteinExistence type="predicted"/>
<dbReference type="InterPro" id="IPR012337">
    <property type="entry name" value="RNaseH-like_sf"/>
</dbReference>
<sequence length="1164" mass="129959">MSTGVSTRAVSVTMSSPNAPDVCLHLPEVLLLPKLTSELPQCRVTRIDWPHLHGLQLADPHYDRPAMVDAILGAEVYGRLLQNGLRTGPSGAFSAQSTLLGWVLLGSVTEKLTSHSGRASVSVHHAALTGDDLGRALQRFWEIEELPSKTVNTPEDLHCEKWFATTHTRDPHGRYAVRLPIRQNSSLTLVNNRKEALHMLLNLERRLMRDSRLREQYSTFMSEYLHLGHMEAIPEQEVYLDDACYLPHHAVFKGNDMGGKIRVVFNASFRTTSGSLLNDLLLPGPKLQSELWLILSRWRFYRFAFTADIIKMFRQIRVHPEDLHLQRILWRSEPVAEVQDYRLLTVVYGTTSAPYLALRTLIQLADDEQEAFPLGSTAVRNNSYVDDILAGGHSLESALETQRQLVALLGAGGFELRVSTLGVLWNPADDCFALRVTPTTRVTDSTKRTVLSDVARFFDPLGWASPVLVYGKIFIQELWMAGNDWDQPLPEQLQSSWTRFAEALPRLNTLNIPRSVNFDEHSTVELHGFSDASSRAYAAAVYLRCTDASGRVSVSLLVAKTRVAPVRQVSVPRLELCGALLVARLLDMTARGLGLNGIPIFAWTDAAVVLAWIRSHPSRWKVFVANRVAEVQSLIPPQNWRYVPSADNPADAATRGISPSELASMDMWWIGPTWLRDTHYTWSEPGSADGNAEEEERRTVATNVARTTNEHPVLLRFSSLSRLLRVTVHCFRFLHNARNPRNRKESFVIRDELDLARLRWMRLAQQLDFPHEIKQLGDSRPLPARSPLLPLRPFLDHEGLLRLGGRLQHALLPYAEKHPLILAKDNHLSLLLVREAHEASLHGGPQLTRSLLLRRVWILQAATLVKAVIRKCVRCARFRAATAEQQMGQLPAEQTRPCRPFQSTGVDYAGPVLLRTTKSRGHKAVKGYICLFICLSSKAIHLEAVSDLSSASFLAAFKRFTARRGHCRLLISDNGTNFCGAARELRSMFKAASAFYSECATELANSGTEWSFILPGAPHFGGLWEAGVKSVKYHLRRILGEHKLTYEEMATLLSQIEACLNSRPLNALSNDPSDLAALAPGHLLIGESLKWRKTSPNLEVGALVLIKDELQPPAKWALARVTALHSGSDGLVRVVSLKTASTALKRPIAKLCLLPIEPAPNQET</sequence>
<evidence type="ECO:0000313" key="2">
    <source>
        <dbReference type="EMBL" id="KMQ88302.1"/>
    </source>
</evidence>
<evidence type="ECO:0000259" key="1">
    <source>
        <dbReference type="PROSITE" id="PS50994"/>
    </source>
</evidence>
<dbReference type="InterPro" id="IPR043502">
    <property type="entry name" value="DNA/RNA_pol_sf"/>
</dbReference>
<dbReference type="PROSITE" id="PS50994">
    <property type="entry name" value="INTEGRASE"/>
    <property type="match status" value="1"/>
</dbReference>
<dbReference type="GO" id="GO:0042575">
    <property type="term" value="C:DNA polymerase complex"/>
    <property type="evidence" value="ECO:0007669"/>
    <property type="project" value="UniProtKB-ARBA"/>
</dbReference>
<protein>
    <recommendedName>
        <fullName evidence="1">Integrase catalytic domain-containing protein</fullName>
    </recommendedName>
</protein>
<accession>A0A0J7KD75</accession>
<dbReference type="InterPro" id="IPR001584">
    <property type="entry name" value="Integrase_cat-core"/>
</dbReference>
<gene>
    <name evidence="2" type="ORF">RF55_12237</name>
</gene>
<comment type="caution">
    <text evidence="2">The sequence shown here is derived from an EMBL/GenBank/DDBJ whole genome shotgun (WGS) entry which is preliminary data.</text>
</comment>
<name>A0A0J7KD75_LASNI</name>
<dbReference type="Proteomes" id="UP000036403">
    <property type="component" value="Unassembled WGS sequence"/>
</dbReference>
<keyword evidence="3" id="KW-1185">Reference proteome</keyword>
<dbReference type="SUPFAM" id="SSF53098">
    <property type="entry name" value="Ribonuclease H-like"/>
    <property type="match status" value="1"/>
</dbReference>
<dbReference type="Pfam" id="PF17921">
    <property type="entry name" value="Integrase_H2C2"/>
    <property type="match status" value="1"/>
</dbReference>
<dbReference type="EMBL" id="LBMM01009212">
    <property type="protein sequence ID" value="KMQ88302.1"/>
    <property type="molecule type" value="Genomic_DNA"/>
</dbReference>
<dbReference type="SUPFAM" id="SSF56672">
    <property type="entry name" value="DNA/RNA polymerases"/>
    <property type="match status" value="1"/>
</dbReference>
<dbReference type="InterPro" id="IPR036397">
    <property type="entry name" value="RNaseH_sf"/>
</dbReference>
<dbReference type="Pfam" id="PF18701">
    <property type="entry name" value="DUF5641"/>
    <property type="match status" value="1"/>
</dbReference>
<dbReference type="InterPro" id="IPR008042">
    <property type="entry name" value="Retrotrans_Pao"/>
</dbReference>
<dbReference type="PANTHER" id="PTHR47331">
    <property type="entry name" value="PHD-TYPE DOMAIN-CONTAINING PROTEIN"/>
    <property type="match status" value="1"/>
</dbReference>
<dbReference type="GO" id="GO:0003676">
    <property type="term" value="F:nucleic acid binding"/>
    <property type="evidence" value="ECO:0007669"/>
    <property type="project" value="InterPro"/>
</dbReference>
<evidence type="ECO:0000313" key="3">
    <source>
        <dbReference type="Proteomes" id="UP000036403"/>
    </source>
</evidence>
<dbReference type="AlphaFoldDB" id="A0A0J7KD75"/>
<reference evidence="2 3" key="1">
    <citation type="submission" date="2015-04" db="EMBL/GenBank/DDBJ databases">
        <title>Lasius niger genome sequencing.</title>
        <authorList>
            <person name="Konorov E.A."/>
            <person name="Nikitin M.A."/>
            <person name="Kirill M.V."/>
            <person name="Chang P."/>
        </authorList>
    </citation>
    <scope>NUCLEOTIDE SEQUENCE [LARGE SCALE GENOMIC DNA]</scope>
    <source>
        <tissue evidence="2">Whole</tissue>
    </source>
</reference>
<organism evidence="2 3">
    <name type="scientific">Lasius niger</name>
    <name type="common">Black garden ant</name>
    <dbReference type="NCBI Taxonomy" id="67767"/>
    <lineage>
        <taxon>Eukaryota</taxon>
        <taxon>Metazoa</taxon>
        <taxon>Ecdysozoa</taxon>
        <taxon>Arthropoda</taxon>
        <taxon>Hexapoda</taxon>
        <taxon>Insecta</taxon>
        <taxon>Pterygota</taxon>
        <taxon>Neoptera</taxon>
        <taxon>Endopterygota</taxon>
        <taxon>Hymenoptera</taxon>
        <taxon>Apocrita</taxon>
        <taxon>Aculeata</taxon>
        <taxon>Formicoidea</taxon>
        <taxon>Formicidae</taxon>
        <taxon>Formicinae</taxon>
        <taxon>Lasius</taxon>
        <taxon>Lasius</taxon>
    </lineage>
</organism>
<dbReference type="InterPro" id="IPR041588">
    <property type="entry name" value="Integrase_H2C2"/>
</dbReference>
<dbReference type="STRING" id="67767.A0A0J7KD75"/>
<feature type="domain" description="Integrase catalytic" evidence="1">
    <location>
        <begin position="896"/>
        <end position="1088"/>
    </location>
</feature>